<keyword evidence="2" id="KW-0472">Membrane</keyword>
<evidence type="ECO:0000256" key="2">
    <source>
        <dbReference type="SAM" id="Phobius"/>
    </source>
</evidence>
<feature type="transmembrane region" description="Helical" evidence="2">
    <location>
        <begin position="20"/>
        <end position="40"/>
    </location>
</feature>
<proteinExistence type="predicted"/>
<keyword evidence="2" id="KW-0812">Transmembrane</keyword>
<reference evidence="3 4" key="1">
    <citation type="submission" date="2022-11" db="EMBL/GenBank/DDBJ databases">
        <title>Minimal conservation of predation-associated metabolite biosynthetic gene clusters underscores biosynthetic potential of Myxococcota including descriptions for ten novel species: Archangium lansinium sp. nov., Myxococcus landrumus sp. nov., Nannocystis bai.</title>
        <authorList>
            <person name="Ahearne A."/>
            <person name="Stevens C."/>
            <person name="Dowd S."/>
        </authorList>
    </citation>
    <scope>NUCLEOTIDE SEQUENCE [LARGE SCALE GENOMIC DNA]</scope>
    <source>
        <strain evidence="3 4">NCELM</strain>
    </source>
</reference>
<evidence type="ECO:0000313" key="3">
    <source>
        <dbReference type="EMBL" id="MDC0674809.1"/>
    </source>
</evidence>
<name>A0ABT5BKZ0_9BACT</name>
<dbReference type="Proteomes" id="UP001217838">
    <property type="component" value="Unassembled WGS sequence"/>
</dbReference>
<organism evidence="3 4">
    <name type="scientific">Nannocystis radixulma</name>
    <dbReference type="NCBI Taxonomy" id="2995305"/>
    <lineage>
        <taxon>Bacteria</taxon>
        <taxon>Pseudomonadati</taxon>
        <taxon>Myxococcota</taxon>
        <taxon>Polyangia</taxon>
        <taxon>Nannocystales</taxon>
        <taxon>Nannocystaceae</taxon>
        <taxon>Nannocystis</taxon>
    </lineage>
</organism>
<comment type="caution">
    <text evidence="3">The sequence shown here is derived from an EMBL/GenBank/DDBJ whole genome shotgun (WGS) entry which is preliminary data.</text>
</comment>
<keyword evidence="2" id="KW-1133">Transmembrane helix</keyword>
<dbReference type="EMBL" id="JAQNDN010000026">
    <property type="protein sequence ID" value="MDC0674809.1"/>
    <property type="molecule type" value="Genomic_DNA"/>
</dbReference>
<keyword evidence="4" id="KW-1185">Reference proteome</keyword>
<protein>
    <recommendedName>
        <fullName evidence="5">Energy transducer TonB</fullName>
    </recommendedName>
</protein>
<feature type="compositionally biased region" description="Acidic residues" evidence="1">
    <location>
        <begin position="80"/>
        <end position="96"/>
    </location>
</feature>
<evidence type="ECO:0000256" key="1">
    <source>
        <dbReference type="SAM" id="MobiDB-lite"/>
    </source>
</evidence>
<gene>
    <name evidence="3" type="ORF">POL58_44075</name>
</gene>
<evidence type="ECO:0000313" key="4">
    <source>
        <dbReference type="Proteomes" id="UP001217838"/>
    </source>
</evidence>
<feature type="region of interest" description="Disordered" evidence="1">
    <location>
        <begin position="59"/>
        <end position="126"/>
    </location>
</feature>
<sequence>MFEHYLTYQKTDPRRQRRIAIASVVSGTLTFSGIIFVWAANKMNITKVDPPTVQFLMVQMSAEEAAPPPPPPPPPAAAETQEEEEKEEIPEEEVPEEIVQPKETPDKVPDVKKSAGGAKSNAVPGG</sequence>
<accession>A0ABT5BKZ0</accession>
<feature type="compositionally biased region" description="Pro residues" evidence="1">
    <location>
        <begin position="66"/>
        <end position="76"/>
    </location>
</feature>
<feature type="non-terminal residue" evidence="3">
    <location>
        <position position="126"/>
    </location>
</feature>
<feature type="compositionally biased region" description="Basic and acidic residues" evidence="1">
    <location>
        <begin position="99"/>
        <end position="113"/>
    </location>
</feature>
<evidence type="ECO:0008006" key="5">
    <source>
        <dbReference type="Google" id="ProtNLM"/>
    </source>
</evidence>